<evidence type="ECO:0000313" key="1">
    <source>
        <dbReference type="EMBL" id="EDS03301.1"/>
    </source>
</evidence>
<keyword evidence="2" id="KW-1185">Reference proteome</keyword>
<accession>B0MWQ2</accession>
<gene>
    <name evidence="1" type="ORF">ALIPUT_01511</name>
</gene>
<dbReference type="HOGENOM" id="CLU_3211534_0_0_10"/>
<evidence type="ECO:0000313" key="2">
    <source>
        <dbReference type="Proteomes" id="UP000005819"/>
    </source>
</evidence>
<reference evidence="1" key="1">
    <citation type="submission" date="2007-10" db="EMBL/GenBank/DDBJ databases">
        <authorList>
            <person name="Fulton L."/>
            <person name="Clifton S."/>
            <person name="Fulton B."/>
            <person name="Xu J."/>
            <person name="Minx P."/>
            <person name="Pepin K.H."/>
            <person name="Johnson M."/>
            <person name="Thiruvilangam P."/>
            <person name="Bhonagiri V."/>
            <person name="Nash W.E."/>
            <person name="Mardis E.R."/>
            <person name="Wilson R.K."/>
        </authorList>
    </citation>
    <scope>NUCLEOTIDE SEQUENCE [LARGE SCALE GENOMIC DNA]</scope>
    <source>
        <strain evidence="1">DSM 17216</strain>
    </source>
</reference>
<dbReference type="EMBL" id="ABFK02000019">
    <property type="protein sequence ID" value="EDS03301.1"/>
    <property type="molecule type" value="Genomic_DNA"/>
</dbReference>
<comment type="caution">
    <text evidence="1">The sequence shown here is derived from an EMBL/GenBank/DDBJ whole genome shotgun (WGS) entry which is preliminary data.</text>
</comment>
<protein>
    <submittedName>
        <fullName evidence="1">Uncharacterized protein</fullName>
    </submittedName>
</protein>
<proteinExistence type="predicted"/>
<organism evidence="1 2">
    <name type="scientific">Alistipes putredinis DSM 17216</name>
    <dbReference type="NCBI Taxonomy" id="445970"/>
    <lineage>
        <taxon>Bacteria</taxon>
        <taxon>Pseudomonadati</taxon>
        <taxon>Bacteroidota</taxon>
        <taxon>Bacteroidia</taxon>
        <taxon>Bacteroidales</taxon>
        <taxon>Rikenellaceae</taxon>
        <taxon>Alistipes</taxon>
    </lineage>
</organism>
<dbReference type="Proteomes" id="UP000005819">
    <property type="component" value="Unassembled WGS sequence"/>
</dbReference>
<name>B0MWQ2_9BACT</name>
<sequence length="44" mass="5329">MQKQIYLRFAEAKYLRRSQRYEKADVIMNVCFQKFPGASCLLQR</sequence>
<reference evidence="1" key="2">
    <citation type="submission" date="2013-09" db="EMBL/GenBank/DDBJ databases">
        <title>Draft genome sequence of Alistipes putredinis (DSM 17216).</title>
        <authorList>
            <person name="Sudarsanam P."/>
            <person name="Ley R."/>
            <person name="Guruge J."/>
            <person name="Turnbaugh P.J."/>
            <person name="Mahowald M."/>
            <person name="Liep D."/>
            <person name="Gordon J."/>
        </authorList>
    </citation>
    <scope>NUCLEOTIDE SEQUENCE</scope>
    <source>
        <strain evidence="1">DSM 17216</strain>
    </source>
</reference>
<dbReference type="AlphaFoldDB" id="B0MWQ2"/>